<evidence type="ECO:0000313" key="2">
    <source>
        <dbReference type="Proteomes" id="UP000637061"/>
    </source>
</evidence>
<reference evidence="1" key="1">
    <citation type="submission" date="2020-12" db="EMBL/GenBank/DDBJ databases">
        <title>Enhanced detection system for hospital associated transmission using whole genome sequencing surveillance.</title>
        <authorList>
            <person name="Harrison L.H."/>
            <person name="Van Tyne D."/>
            <person name="Marsh J.W."/>
            <person name="Griffith M.P."/>
            <person name="Snyder D.J."/>
            <person name="Cooper V.S."/>
            <person name="Mustapha M."/>
        </authorList>
    </citation>
    <scope>NUCLEOTIDE SEQUENCE</scope>
    <source>
        <strain evidence="1">PSB00042</strain>
    </source>
</reference>
<dbReference type="Proteomes" id="UP000637061">
    <property type="component" value="Unassembled WGS sequence"/>
</dbReference>
<proteinExistence type="predicted"/>
<accession>A0A8I1JJ18</accession>
<protein>
    <submittedName>
        <fullName evidence="1">Uncharacterized protein</fullName>
    </submittedName>
</protein>
<dbReference type="AlphaFoldDB" id="A0A8I1JJ18"/>
<evidence type="ECO:0000313" key="1">
    <source>
        <dbReference type="EMBL" id="MBI6883149.1"/>
    </source>
</evidence>
<sequence length="61" mass="6897">MTISLKSLTAIFFTGIVLQAFVFDRIEIGADTMKRISPFYSPQLKQSIYADLAAYQVPSRH</sequence>
<dbReference type="RefSeq" id="WP_198746763.1">
    <property type="nucleotide sequence ID" value="NZ_JAEHTE010000002.1"/>
</dbReference>
<gene>
    <name evidence="1" type="ORF">JEU22_04425</name>
</gene>
<dbReference type="EMBL" id="JAEHTE010000002">
    <property type="protein sequence ID" value="MBI6883149.1"/>
    <property type="molecule type" value="Genomic_DNA"/>
</dbReference>
<comment type="caution">
    <text evidence="1">The sequence shown here is derived from an EMBL/GenBank/DDBJ whole genome shotgun (WGS) entry which is preliminary data.</text>
</comment>
<organism evidence="1 2">
    <name type="scientific">Pseudomonas putida</name>
    <name type="common">Arthrobacter siderocapsulatus</name>
    <dbReference type="NCBI Taxonomy" id="303"/>
    <lineage>
        <taxon>Bacteria</taxon>
        <taxon>Pseudomonadati</taxon>
        <taxon>Pseudomonadota</taxon>
        <taxon>Gammaproteobacteria</taxon>
        <taxon>Pseudomonadales</taxon>
        <taxon>Pseudomonadaceae</taxon>
        <taxon>Pseudomonas</taxon>
    </lineage>
</organism>
<name>A0A8I1JJ18_PSEPU</name>